<name>A0A2P2N185_RHIMU</name>
<dbReference type="EMBL" id="GGEC01055717">
    <property type="protein sequence ID" value="MBX36201.1"/>
    <property type="molecule type" value="Transcribed_RNA"/>
</dbReference>
<protein>
    <submittedName>
        <fullName evidence="1">Uncharacterized protein</fullName>
    </submittedName>
</protein>
<organism evidence="1">
    <name type="scientific">Rhizophora mucronata</name>
    <name type="common">Asiatic mangrove</name>
    <dbReference type="NCBI Taxonomy" id="61149"/>
    <lineage>
        <taxon>Eukaryota</taxon>
        <taxon>Viridiplantae</taxon>
        <taxon>Streptophyta</taxon>
        <taxon>Embryophyta</taxon>
        <taxon>Tracheophyta</taxon>
        <taxon>Spermatophyta</taxon>
        <taxon>Magnoliopsida</taxon>
        <taxon>eudicotyledons</taxon>
        <taxon>Gunneridae</taxon>
        <taxon>Pentapetalae</taxon>
        <taxon>rosids</taxon>
        <taxon>fabids</taxon>
        <taxon>Malpighiales</taxon>
        <taxon>Rhizophoraceae</taxon>
        <taxon>Rhizophora</taxon>
    </lineage>
</organism>
<evidence type="ECO:0000313" key="1">
    <source>
        <dbReference type="EMBL" id="MBX36201.1"/>
    </source>
</evidence>
<reference evidence="1" key="1">
    <citation type="submission" date="2018-02" db="EMBL/GenBank/DDBJ databases">
        <title>Rhizophora mucronata_Transcriptome.</title>
        <authorList>
            <person name="Meera S.P."/>
            <person name="Sreeshan A."/>
            <person name="Augustine A."/>
        </authorList>
    </citation>
    <scope>NUCLEOTIDE SEQUENCE</scope>
    <source>
        <tissue evidence="1">Leaf</tissue>
    </source>
</reference>
<sequence length="32" mass="3617">MPCIRDTKGSTQTNLCSAYKRLLLHDKLSHAD</sequence>
<proteinExistence type="predicted"/>
<accession>A0A2P2N185</accession>
<dbReference type="AlphaFoldDB" id="A0A2P2N185"/>